<dbReference type="AlphaFoldDB" id="A0AA40BBS5"/>
<feature type="region of interest" description="Disordered" evidence="1">
    <location>
        <begin position="167"/>
        <end position="189"/>
    </location>
</feature>
<feature type="region of interest" description="Disordered" evidence="1">
    <location>
        <begin position="116"/>
        <end position="139"/>
    </location>
</feature>
<dbReference type="PANTHER" id="PTHR28307:SF1">
    <property type="entry name" value="PAL1 CELL MORPHOLOGY PROTEIN"/>
    <property type="match status" value="1"/>
</dbReference>
<dbReference type="EMBL" id="JAUKUA010000001">
    <property type="protein sequence ID" value="KAK0731385.1"/>
    <property type="molecule type" value="Genomic_DNA"/>
</dbReference>
<feature type="compositionally biased region" description="Low complexity" evidence="1">
    <location>
        <begin position="116"/>
        <end position="129"/>
    </location>
</feature>
<dbReference type="Pfam" id="PF08316">
    <property type="entry name" value="Pal1"/>
    <property type="match status" value="1"/>
</dbReference>
<evidence type="ECO:0000313" key="2">
    <source>
        <dbReference type="EMBL" id="KAK0731385.1"/>
    </source>
</evidence>
<sequence length="449" mass="49866">MPPDTQVVFASNYILGPLYDPEPSQVFATRAKVLPPTPPASPGRHSRSKSQEDDEDIEEQPFFRRLLSRGNSVNKRLPPSPPPTILPRISTIERKKSLHTANPPTTSWNQGTILARSNSVSSSRPSVAADTLKVPEGGHRRAISLAERYPGDRSHRPLATLTQEHMAREGEDHPLSRGGSLRERFPGDMSHRPLAMLKRDHRAADHAPHLRSGHRRQQPSDTIDSLDHSGPNPNIPYHHGGPFDPTMKARNANKMYSPVEAVRDTNLEALKATPEIYLKDSLSRHVPLQGTAIVAPGMTDMFGRTMDYEEGADLMRESDAPGGAYKRWDHIRYADDDLKGKGEPIFSLDKATRSTKKSESNSAGGAIYEMTAPITSGLMKDDSARARQRSISNTGETPSRDRLNPNPFLDTNAVDCDLRRRNTTGKSLAQTLKKRFGSLRRKKSNDDDY</sequence>
<organism evidence="2 3">
    <name type="scientific">Lasiosphaeris hirsuta</name>
    <dbReference type="NCBI Taxonomy" id="260670"/>
    <lineage>
        <taxon>Eukaryota</taxon>
        <taxon>Fungi</taxon>
        <taxon>Dikarya</taxon>
        <taxon>Ascomycota</taxon>
        <taxon>Pezizomycotina</taxon>
        <taxon>Sordariomycetes</taxon>
        <taxon>Sordariomycetidae</taxon>
        <taxon>Sordariales</taxon>
        <taxon>Lasiosphaeriaceae</taxon>
        <taxon>Lasiosphaeris</taxon>
    </lineage>
</organism>
<accession>A0AA40BBS5</accession>
<comment type="caution">
    <text evidence="2">The sequence shown here is derived from an EMBL/GenBank/DDBJ whole genome shotgun (WGS) entry which is preliminary data.</text>
</comment>
<evidence type="ECO:0000256" key="1">
    <source>
        <dbReference type="SAM" id="MobiDB-lite"/>
    </source>
</evidence>
<name>A0AA40BBS5_9PEZI</name>
<protein>
    <recommendedName>
        <fullName evidence="4">Pal1 cell morphology protein</fullName>
    </recommendedName>
</protein>
<dbReference type="Proteomes" id="UP001172102">
    <property type="component" value="Unassembled WGS sequence"/>
</dbReference>
<evidence type="ECO:0000313" key="3">
    <source>
        <dbReference type="Proteomes" id="UP001172102"/>
    </source>
</evidence>
<feature type="region of interest" description="Disordered" evidence="1">
    <location>
        <begin position="27"/>
        <end position="87"/>
    </location>
</feature>
<gene>
    <name evidence="2" type="ORF">B0H67DRAFT_639789</name>
</gene>
<feature type="compositionally biased region" description="Basic residues" evidence="1">
    <location>
        <begin position="432"/>
        <end position="443"/>
    </location>
</feature>
<reference evidence="2" key="1">
    <citation type="submission" date="2023-06" db="EMBL/GenBank/DDBJ databases">
        <title>Genome-scale phylogeny and comparative genomics of the fungal order Sordariales.</title>
        <authorList>
            <consortium name="Lawrence Berkeley National Laboratory"/>
            <person name="Hensen N."/>
            <person name="Bonometti L."/>
            <person name="Westerberg I."/>
            <person name="Brannstrom I.O."/>
            <person name="Guillou S."/>
            <person name="Cros-Aarteil S."/>
            <person name="Calhoun S."/>
            <person name="Haridas S."/>
            <person name="Kuo A."/>
            <person name="Mondo S."/>
            <person name="Pangilinan J."/>
            <person name="Riley R."/>
            <person name="Labutti K."/>
            <person name="Andreopoulos B."/>
            <person name="Lipzen A."/>
            <person name="Chen C."/>
            <person name="Yanf M."/>
            <person name="Daum C."/>
            <person name="Ng V."/>
            <person name="Clum A."/>
            <person name="Steindorff A."/>
            <person name="Ohm R."/>
            <person name="Martin F."/>
            <person name="Silar P."/>
            <person name="Natvig D."/>
            <person name="Lalanne C."/>
            <person name="Gautier V."/>
            <person name="Ament-Velasquez S.L."/>
            <person name="Kruys A."/>
            <person name="Hutchinson M.I."/>
            <person name="Powell A.J."/>
            <person name="Barry K."/>
            <person name="Miller A.N."/>
            <person name="Grigoriev I.V."/>
            <person name="Debuchy R."/>
            <person name="Gladieux P."/>
            <person name="Thoren M.H."/>
            <person name="Johannesson H."/>
        </authorList>
    </citation>
    <scope>NUCLEOTIDE SEQUENCE</scope>
    <source>
        <strain evidence="2">SMH4607-1</strain>
    </source>
</reference>
<evidence type="ECO:0008006" key="4">
    <source>
        <dbReference type="Google" id="ProtNLM"/>
    </source>
</evidence>
<dbReference type="InterPro" id="IPR013226">
    <property type="entry name" value="Pal1"/>
</dbReference>
<dbReference type="PANTHER" id="PTHR28307">
    <property type="entry name" value="PROTEIN PAL1"/>
    <property type="match status" value="1"/>
</dbReference>
<feature type="region of interest" description="Disordered" evidence="1">
    <location>
        <begin position="378"/>
        <end position="449"/>
    </location>
</feature>
<feature type="region of interest" description="Disordered" evidence="1">
    <location>
        <begin position="201"/>
        <end position="249"/>
    </location>
</feature>
<proteinExistence type="predicted"/>
<keyword evidence="3" id="KW-1185">Reference proteome</keyword>
<dbReference type="GO" id="GO:0005737">
    <property type="term" value="C:cytoplasm"/>
    <property type="evidence" value="ECO:0007669"/>
    <property type="project" value="TreeGrafter"/>
</dbReference>